<dbReference type="EMBL" id="KV891530">
    <property type="protein sequence ID" value="OON23521.1"/>
    <property type="molecule type" value="Genomic_DNA"/>
</dbReference>
<dbReference type="AlphaFoldDB" id="A0A1S8X9Z1"/>
<dbReference type="SMART" id="SM00409">
    <property type="entry name" value="IG"/>
    <property type="match status" value="4"/>
</dbReference>
<dbReference type="CDD" id="cd00063">
    <property type="entry name" value="FN3"/>
    <property type="match status" value="5"/>
</dbReference>
<dbReference type="SUPFAM" id="SSF49265">
    <property type="entry name" value="Fibronectin type III"/>
    <property type="match status" value="3"/>
</dbReference>
<dbReference type="InterPro" id="IPR050964">
    <property type="entry name" value="Striated_Muscle_Regulatory"/>
</dbReference>
<dbReference type="InterPro" id="IPR013783">
    <property type="entry name" value="Ig-like_fold"/>
</dbReference>
<evidence type="ECO:0000313" key="4">
    <source>
        <dbReference type="EMBL" id="OON23521.1"/>
    </source>
</evidence>
<keyword evidence="5" id="KW-1185">Reference proteome</keyword>
<accession>A0A1S8X9Z1</accession>
<dbReference type="PROSITE" id="PS50853">
    <property type="entry name" value="FN3"/>
    <property type="match status" value="4"/>
</dbReference>
<dbReference type="InterPro" id="IPR003599">
    <property type="entry name" value="Ig_sub"/>
</dbReference>
<name>A0A1S8X9Z1_OPIVI</name>
<feature type="domain" description="Ig-like" evidence="2">
    <location>
        <begin position="581"/>
        <end position="668"/>
    </location>
</feature>
<dbReference type="SUPFAM" id="SSF48726">
    <property type="entry name" value="Immunoglobulin"/>
    <property type="match status" value="4"/>
</dbReference>
<evidence type="ECO:0000259" key="2">
    <source>
        <dbReference type="PROSITE" id="PS50835"/>
    </source>
</evidence>
<dbReference type="PRINTS" id="PR00014">
    <property type="entry name" value="FNTYPEIII"/>
</dbReference>
<evidence type="ECO:0000313" key="5">
    <source>
        <dbReference type="Proteomes" id="UP000243686"/>
    </source>
</evidence>
<dbReference type="SMART" id="SM00060">
    <property type="entry name" value="FN3"/>
    <property type="match status" value="4"/>
</dbReference>
<evidence type="ECO:0000256" key="1">
    <source>
        <dbReference type="ARBA" id="ARBA00022737"/>
    </source>
</evidence>
<organism evidence="4 5">
    <name type="scientific">Opisthorchis viverrini</name>
    <name type="common">Southeast Asian liver fluke</name>
    <dbReference type="NCBI Taxonomy" id="6198"/>
    <lineage>
        <taxon>Eukaryota</taxon>
        <taxon>Metazoa</taxon>
        <taxon>Spiralia</taxon>
        <taxon>Lophotrochozoa</taxon>
        <taxon>Platyhelminthes</taxon>
        <taxon>Trematoda</taxon>
        <taxon>Digenea</taxon>
        <taxon>Opisthorchiida</taxon>
        <taxon>Opisthorchiata</taxon>
        <taxon>Opisthorchiidae</taxon>
        <taxon>Opisthorchis</taxon>
    </lineage>
</organism>
<feature type="domain" description="Fibronectin type-III" evidence="3">
    <location>
        <begin position="482"/>
        <end position="579"/>
    </location>
</feature>
<keyword evidence="1" id="KW-0677">Repeat</keyword>
<dbReference type="InterPro" id="IPR007110">
    <property type="entry name" value="Ig-like_dom"/>
</dbReference>
<gene>
    <name evidence="4" type="ORF">X801_00571</name>
</gene>
<dbReference type="PANTHER" id="PTHR13817">
    <property type="entry name" value="TITIN"/>
    <property type="match status" value="1"/>
</dbReference>
<dbReference type="PROSITE" id="PS50835">
    <property type="entry name" value="IG_LIKE"/>
    <property type="match status" value="3"/>
</dbReference>
<feature type="domain" description="Fibronectin type-III" evidence="3">
    <location>
        <begin position="775"/>
        <end position="891"/>
    </location>
</feature>
<dbReference type="Pfam" id="PF07679">
    <property type="entry name" value="I-set"/>
    <property type="match status" value="4"/>
</dbReference>
<feature type="domain" description="Ig-like" evidence="2">
    <location>
        <begin position="56"/>
        <end position="155"/>
    </location>
</feature>
<feature type="domain" description="Fibronectin type-III" evidence="3">
    <location>
        <begin position="261"/>
        <end position="356"/>
    </location>
</feature>
<dbReference type="Proteomes" id="UP000243686">
    <property type="component" value="Unassembled WGS sequence"/>
</dbReference>
<protein>
    <submittedName>
        <fullName evidence="4">Fibronectin type III domain protein</fullName>
    </submittedName>
</protein>
<dbReference type="Gene3D" id="2.60.40.10">
    <property type="entry name" value="Immunoglobulins"/>
    <property type="match status" value="9"/>
</dbReference>
<feature type="domain" description="Fibronectin type-III" evidence="3">
    <location>
        <begin position="362"/>
        <end position="477"/>
    </location>
</feature>
<dbReference type="InterPro" id="IPR003961">
    <property type="entry name" value="FN3_dom"/>
</dbReference>
<proteinExistence type="predicted"/>
<feature type="domain" description="Ig-like" evidence="2">
    <location>
        <begin position="160"/>
        <end position="254"/>
    </location>
</feature>
<evidence type="ECO:0000259" key="3">
    <source>
        <dbReference type="PROSITE" id="PS50853"/>
    </source>
</evidence>
<dbReference type="InterPro" id="IPR013098">
    <property type="entry name" value="Ig_I-set"/>
</dbReference>
<sequence>MRVAGGRTWQPVAKSQTITNPELTFLAKEESMSPEKLYEFRVAAVNKAGTSEPSSPSNQIELGVALEFERPLEDLVIVEVKPTPYRLDCELSRNPRTAVSWTKDKKPFTIPPNETRVRFVNEGTLQGIVFERITDADVGEYAIQVEHLSGQAKVEIKAPPAVLFSEDFQDRIILKAGSSKILEVPFVSTPKPQVDWTWASSSNPTQEQRPRFKPDIVAGLTTLPLSRVRREDSGAYKVTIKNELGQISQVTHVTVIDKPSAPRKPRVTENNGETVVFEWNPPEDLGGCDSPLEYVVSVRDASKRGTQATIVATVTDLKHTIEGLQVGKDYVFSVLARNEVGDSQAAETQPVTAKFAFDVPEAPGKPTVTVKETGKIALHWTAPSSDGGSPIVAYEIESLPTRIPVPGQRRTSSVGVKPKFSTVTRGIQFAPDAQPEAEIEGLSPDMQYEFRVRAVNKAGPGSFSQPSDSCVPLVKGPRVPNKPGTPSAEALSDSSVKVSWIPVTETEDFGPADAYQVELDEDGEGDWKVVGTTTTPDACEFVAHKLDNSKRYLFRVRGVNKEGVGEPSKPSNQIYLKKDAPLAITKELESVLADSLPEVVSFECGISKAAQKVQWFHNGKRLDAAQIRKYRITDDVLSQRLEILKVTPEDIGEYSIKVDKLESKATFALELAPRLCLPENFEDTIVLNQGASRTVEIPFMAAPKVDQIDWYWNGNPILPDGNKRAVPRNDMLGKAAIVFTKVERTDAGMYEAVIRNKFGEAKALLTLKVLSGPGPVRALEANVESATELVLLWKPPAEGDDGGSPVTSYRVEQRLVAPAPGATARSYAREWSLVTTVDASSKIPEDDMFVCRLDKLIPETTYSFGVSAVNAIDTGVRTETLEGIFMKCPHGLTICLRSYTTRGGVCKRSSDE</sequence>
<dbReference type="InterPro" id="IPR036179">
    <property type="entry name" value="Ig-like_dom_sf"/>
</dbReference>
<dbReference type="PANTHER" id="PTHR13817:SF151">
    <property type="entry name" value="TITIN"/>
    <property type="match status" value="1"/>
</dbReference>
<reference evidence="4 5" key="1">
    <citation type="submission" date="2015-03" db="EMBL/GenBank/DDBJ databases">
        <title>Draft genome of the nematode, Opisthorchis viverrini.</title>
        <authorList>
            <person name="Mitreva M."/>
        </authorList>
    </citation>
    <scope>NUCLEOTIDE SEQUENCE [LARGE SCALE GENOMIC DNA]</scope>
    <source>
        <strain evidence="4">Khon Kaen</strain>
    </source>
</reference>
<dbReference type="Pfam" id="PF00041">
    <property type="entry name" value="fn3"/>
    <property type="match status" value="4"/>
</dbReference>
<dbReference type="InterPro" id="IPR036116">
    <property type="entry name" value="FN3_sf"/>
</dbReference>